<evidence type="ECO:0000256" key="1">
    <source>
        <dbReference type="SAM" id="MobiDB-lite"/>
    </source>
</evidence>
<dbReference type="AlphaFoldDB" id="A0A816IP88"/>
<proteinExistence type="predicted"/>
<dbReference type="EMBL" id="HG994367">
    <property type="protein sequence ID" value="CAF1710743.1"/>
    <property type="molecule type" value="Genomic_DNA"/>
</dbReference>
<feature type="region of interest" description="Disordered" evidence="1">
    <location>
        <begin position="1"/>
        <end position="57"/>
    </location>
</feature>
<dbReference type="Proteomes" id="UP001295469">
    <property type="component" value="Chromosome C03"/>
</dbReference>
<evidence type="ECO:0000313" key="2">
    <source>
        <dbReference type="EMBL" id="CAF1710743.1"/>
    </source>
</evidence>
<sequence length="57" mass="6632">MGLKEPKPIASNRARKRRSQGPGDRGAVTEITKSTYYKERRRDMKNDTLKTLERTTH</sequence>
<feature type="compositionally biased region" description="Basic and acidic residues" evidence="1">
    <location>
        <begin position="36"/>
        <end position="57"/>
    </location>
</feature>
<accession>A0A816IP88</accession>
<organism evidence="2">
    <name type="scientific">Brassica napus</name>
    <name type="common">Rape</name>
    <dbReference type="NCBI Taxonomy" id="3708"/>
    <lineage>
        <taxon>Eukaryota</taxon>
        <taxon>Viridiplantae</taxon>
        <taxon>Streptophyta</taxon>
        <taxon>Embryophyta</taxon>
        <taxon>Tracheophyta</taxon>
        <taxon>Spermatophyta</taxon>
        <taxon>Magnoliopsida</taxon>
        <taxon>eudicotyledons</taxon>
        <taxon>Gunneridae</taxon>
        <taxon>Pentapetalae</taxon>
        <taxon>rosids</taxon>
        <taxon>malvids</taxon>
        <taxon>Brassicales</taxon>
        <taxon>Brassicaceae</taxon>
        <taxon>Brassiceae</taxon>
        <taxon>Brassica</taxon>
    </lineage>
</organism>
<gene>
    <name evidence="2" type="ORF">DARMORV10_C03P81920.1</name>
</gene>
<protein>
    <submittedName>
        <fullName evidence="2">(rape) hypothetical protein</fullName>
    </submittedName>
</protein>
<name>A0A816IP88_BRANA</name>
<reference evidence="2" key="1">
    <citation type="submission" date="2021-01" db="EMBL/GenBank/DDBJ databases">
        <authorList>
            <consortium name="Genoscope - CEA"/>
            <person name="William W."/>
        </authorList>
    </citation>
    <scope>NUCLEOTIDE SEQUENCE</scope>
</reference>